<comment type="caution">
    <text evidence="1">The sequence shown here is derived from an EMBL/GenBank/DDBJ whole genome shotgun (WGS) entry which is preliminary data.</text>
</comment>
<name>A0A2T4UDI3_9ACTN</name>
<evidence type="ECO:0008006" key="3">
    <source>
        <dbReference type="Google" id="ProtNLM"/>
    </source>
</evidence>
<organism evidence="1 2">
    <name type="scientific">Paraconexibacter algicola</name>
    <dbReference type="NCBI Taxonomy" id="2133960"/>
    <lineage>
        <taxon>Bacteria</taxon>
        <taxon>Bacillati</taxon>
        <taxon>Actinomycetota</taxon>
        <taxon>Thermoleophilia</taxon>
        <taxon>Solirubrobacterales</taxon>
        <taxon>Paraconexibacteraceae</taxon>
        <taxon>Paraconexibacter</taxon>
    </lineage>
</organism>
<dbReference type="PANTHER" id="PTHR34301">
    <property type="entry name" value="DNA-BINDING PROTEIN-RELATED"/>
    <property type="match status" value="1"/>
</dbReference>
<dbReference type="EMBL" id="PYYB01000003">
    <property type="protein sequence ID" value="PTL55561.1"/>
    <property type="molecule type" value="Genomic_DNA"/>
</dbReference>
<reference evidence="1 2" key="1">
    <citation type="submission" date="2018-03" db="EMBL/GenBank/DDBJ databases">
        <title>Aquarubrobacter algicola gen. nov., sp. nov., a novel actinobacterium isolated from shallow eutrophic lake during the end of cyanobacterial harmful algal blooms.</title>
        <authorList>
            <person name="Chun S.J."/>
        </authorList>
    </citation>
    <scope>NUCLEOTIDE SEQUENCE [LARGE SCALE GENOMIC DNA]</scope>
    <source>
        <strain evidence="1 2">Seoho-28</strain>
    </source>
</reference>
<dbReference type="Gene3D" id="3.40.50.300">
    <property type="entry name" value="P-loop containing nucleotide triphosphate hydrolases"/>
    <property type="match status" value="1"/>
</dbReference>
<evidence type="ECO:0000313" key="1">
    <source>
        <dbReference type="EMBL" id="PTL55561.1"/>
    </source>
</evidence>
<dbReference type="InterPro" id="IPR027417">
    <property type="entry name" value="P-loop_NTPase"/>
</dbReference>
<gene>
    <name evidence="1" type="ORF">C7Y72_18115</name>
</gene>
<evidence type="ECO:0000313" key="2">
    <source>
        <dbReference type="Proteomes" id="UP000240739"/>
    </source>
</evidence>
<dbReference type="AlphaFoldDB" id="A0A2T4UDI3"/>
<dbReference type="SUPFAM" id="SSF52540">
    <property type="entry name" value="P-loop containing nucleoside triphosphate hydrolases"/>
    <property type="match status" value="1"/>
</dbReference>
<protein>
    <recommendedName>
        <fullName evidence="3">ATP-binding protein</fullName>
    </recommendedName>
</protein>
<dbReference type="RefSeq" id="WP_107570604.1">
    <property type="nucleotide sequence ID" value="NZ_PYYB01000003.1"/>
</dbReference>
<dbReference type="OrthoDB" id="43969at2"/>
<sequence length="371" mass="39863">MVNPFVFDRPLPADRAVGRAEQLERLIALVQGGQSVRLAAPRRYGKTTLLQNLADVAWSAHDLVPAYIDLSRVTSLQDVAIRVARAYEHRLSAGVWRHLRSRLSAQVQAGLPGIGSASVTVAARGGTGDALAALHEVLELPALVHARTGQRSLVIFDEFQDLLTVGDDLDGVLRSHLQHHLQVASYVFAGSQPSMMAALFGDRRRPLFDQARSMTLGPLPATELGDLVAGTLEQAGRPDLVEWVDALVQLSAGHPQRAMLLAHMLFEQPPDAPDPVTAALAAAVAEAADGLEQTWRSLTGHQRRILGAVAHGHDRLLTTAALQRTGLGKGSQAGARDVLVDAAILERTGEGSAVRFVDPLMPHWILRDPEA</sequence>
<keyword evidence="2" id="KW-1185">Reference proteome</keyword>
<accession>A0A2T4UDI3</accession>
<dbReference type="PANTHER" id="PTHR34301:SF8">
    <property type="entry name" value="ATPASE DOMAIN-CONTAINING PROTEIN"/>
    <property type="match status" value="1"/>
</dbReference>
<proteinExistence type="predicted"/>
<dbReference type="Proteomes" id="UP000240739">
    <property type="component" value="Unassembled WGS sequence"/>
</dbReference>